<dbReference type="InterPro" id="IPR036291">
    <property type="entry name" value="NAD(P)-bd_dom_sf"/>
</dbReference>
<sequence>MATPRSYLVIGGAGAQGLPVVKALAANPKDSVRILTRTSTSPNAIILSTLPNVSLHLGSSTSESDLRSAFVGITQAFVNLNSFAIGQKAEIYWGMRVFELALESGVQHYIWSSLDSALKLSGYDEALRCGHYEGKAKVAEWMQSQEQGLGKGKMKWSILTTGPYAEMLSGNKRPKKDADGTYVFRAPLEDGAVPYIHLDDLALYAKWLFDHPGESAGLELKVATEHVGWKYLAETFEKVTGKKARYESVSIEEFMPKEWKKGDVKLGAEYEGENDDTLLTFRENFVAWWRLYQRSAGNKGLLTRDYEMLDRVLPGRVKTIGEWMVKVGYTGDEHKPLLNNGGEGVSQ</sequence>
<dbReference type="OrthoDB" id="300709at2759"/>
<evidence type="ECO:0000256" key="1">
    <source>
        <dbReference type="ARBA" id="ARBA00006328"/>
    </source>
</evidence>
<dbReference type="InterPro" id="IPR051164">
    <property type="entry name" value="NmrA-like_oxidored"/>
</dbReference>
<evidence type="ECO:0000259" key="3">
    <source>
        <dbReference type="Pfam" id="PF05368"/>
    </source>
</evidence>
<dbReference type="SUPFAM" id="SSF51735">
    <property type="entry name" value="NAD(P)-binding Rossmann-fold domains"/>
    <property type="match status" value="1"/>
</dbReference>
<dbReference type="PANTHER" id="PTHR42748:SF14">
    <property type="entry name" value="SNOAL-LIKE DOMAIN-CONTAINING PROTEIN"/>
    <property type="match status" value="1"/>
</dbReference>
<dbReference type="Gene3D" id="3.40.50.720">
    <property type="entry name" value="NAD(P)-binding Rossmann-like Domain"/>
    <property type="match status" value="1"/>
</dbReference>
<proteinExistence type="inferred from homology"/>
<gene>
    <name evidence="4" type="ORF">L207DRAFT_564678</name>
</gene>
<comment type="similarity">
    <text evidence="1">Belongs to the NmrA-type oxidoreductase family.</text>
</comment>
<organism evidence="4 5">
    <name type="scientific">Hyaloscypha variabilis (strain UAMH 11265 / GT02V1 / F)</name>
    <name type="common">Meliniomyces variabilis</name>
    <dbReference type="NCBI Taxonomy" id="1149755"/>
    <lineage>
        <taxon>Eukaryota</taxon>
        <taxon>Fungi</taxon>
        <taxon>Dikarya</taxon>
        <taxon>Ascomycota</taxon>
        <taxon>Pezizomycotina</taxon>
        <taxon>Leotiomycetes</taxon>
        <taxon>Helotiales</taxon>
        <taxon>Hyaloscyphaceae</taxon>
        <taxon>Hyaloscypha</taxon>
        <taxon>Hyaloscypha variabilis</taxon>
    </lineage>
</organism>
<dbReference type="Gene3D" id="3.90.25.10">
    <property type="entry name" value="UDP-galactose 4-epimerase, domain 1"/>
    <property type="match status" value="1"/>
</dbReference>
<dbReference type="Pfam" id="PF05368">
    <property type="entry name" value="NmrA"/>
    <property type="match status" value="1"/>
</dbReference>
<dbReference type="GO" id="GO:0005634">
    <property type="term" value="C:nucleus"/>
    <property type="evidence" value="ECO:0007669"/>
    <property type="project" value="TreeGrafter"/>
</dbReference>
<reference evidence="4 5" key="1">
    <citation type="submission" date="2016-04" db="EMBL/GenBank/DDBJ databases">
        <title>A degradative enzymes factory behind the ericoid mycorrhizal symbiosis.</title>
        <authorList>
            <consortium name="DOE Joint Genome Institute"/>
            <person name="Martino E."/>
            <person name="Morin E."/>
            <person name="Grelet G."/>
            <person name="Kuo A."/>
            <person name="Kohler A."/>
            <person name="Daghino S."/>
            <person name="Barry K."/>
            <person name="Choi C."/>
            <person name="Cichocki N."/>
            <person name="Clum A."/>
            <person name="Copeland A."/>
            <person name="Hainaut M."/>
            <person name="Haridas S."/>
            <person name="Labutti K."/>
            <person name="Lindquist E."/>
            <person name="Lipzen A."/>
            <person name="Khouja H.-R."/>
            <person name="Murat C."/>
            <person name="Ohm R."/>
            <person name="Olson A."/>
            <person name="Spatafora J."/>
            <person name="Veneault-Fourrey C."/>
            <person name="Henrissat B."/>
            <person name="Grigoriev I."/>
            <person name="Martin F."/>
            <person name="Perotto S."/>
        </authorList>
    </citation>
    <scope>NUCLEOTIDE SEQUENCE [LARGE SCALE GENOMIC DNA]</scope>
    <source>
        <strain evidence="4 5">F</strain>
    </source>
</reference>
<accession>A0A2J6RV22</accession>
<protein>
    <submittedName>
        <fullName evidence="4">NAD(P)-binding protein</fullName>
    </submittedName>
</protein>
<dbReference type="PANTHER" id="PTHR42748">
    <property type="entry name" value="NITROGEN METABOLITE REPRESSION PROTEIN NMRA FAMILY MEMBER"/>
    <property type="match status" value="1"/>
</dbReference>
<evidence type="ECO:0000313" key="4">
    <source>
        <dbReference type="EMBL" id="PMD42369.1"/>
    </source>
</evidence>
<keyword evidence="5" id="KW-1185">Reference proteome</keyword>
<name>A0A2J6RV22_HYAVF</name>
<evidence type="ECO:0000313" key="5">
    <source>
        <dbReference type="Proteomes" id="UP000235786"/>
    </source>
</evidence>
<evidence type="ECO:0000256" key="2">
    <source>
        <dbReference type="ARBA" id="ARBA00022857"/>
    </source>
</evidence>
<dbReference type="Proteomes" id="UP000235786">
    <property type="component" value="Unassembled WGS sequence"/>
</dbReference>
<keyword evidence="2" id="KW-0521">NADP</keyword>
<feature type="domain" description="NmrA-like" evidence="3">
    <location>
        <begin position="8"/>
        <end position="254"/>
    </location>
</feature>
<dbReference type="STRING" id="1149755.A0A2J6RV22"/>
<dbReference type="AlphaFoldDB" id="A0A2J6RV22"/>
<dbReference type="InterPro" id="IPR008030">
    <property type="entry name" value="NmrA-like"/>
</dbReference>
<dbReference type="EMBL" id="KZ613943">
    <property type="protein sequence ID" value="PMD42369.1"/>
    <property type="molecule type" value="Genomic_DNA"/>
</dbReference>